<dbReference type="Gene3D" id="2.170.270.10">
    <property type="entry name" value="SET domain"/>
    <property type="match status" value="1"/>
</dbReference>
<proteinExistence type="predicted"/>
<dbReference type="GO" id="GO:0034967">
    <property type="term" value="C:Set3 complex"/>
    <property type="evidence" value="ECO:0007669"/>
    <property type="project" value="TreeGrafter"/>
</dbReference>
<keyword evidence="5" id="KW-1185">Reference proteome</keyword>
<dbReference type="PROSITE" id="PS50280">
    <property type="entry name" value="SET"/>
    <property type="match status" value="1"/>
</dbReference>
<dbReference type="InterPro" id="IPR011011">
    <property type="entry name" value="Znf_FYVE_PHD"/>
</dbReference>
<feature type="region of interest" description="Disordered" evidence="2">
    <location>
        <begin position="119"/>
        <end position="143"/>
    </location>
</feature>
<feature type="region of interest" description="Disordered" evidence="2">
    <location>
        <begin position="156"/>
        <end position="181"/>
    </location>
</feature>
<feature type="compositionally biased region" description="Polar residues" evidence="2">
    <location>
        <begin position="652"/>
        <end position="662"/>
    </location>
</feature>
<evidence type="ECO:0000313" key="5">
    <source>
        <dbReference type="Proteomes" id="UP000799770"/>
    </source>
</evidence>
<protein>
    <recommendedName>
        <fullName evidence="3">SET domain-containing protein</fullName>
    </recommendedName>
</protein>
<sequence length="939" mass="102542">MTEISSVKAHAEPQPASVAFFGGPAPPPFLNGSPSLDDTVEEEESSTIKCICGFPEDDGNTVLCEKCNTWQHIVCYYESTQHVPDIHECTDCFPRTVDAKKAAERQRLRLELHSIGERKLKPKPPTKGHKKRIKDPLSSVQPNGAAIHANNELLFGHDRKSGSPRDQPPPAKRPKTSHKTSVSVNMISQVPALVPGSRKRASSAMHNGHSPVKSPTILDPVDEYSTEFLSLYRQPEPALTNSNSYTDIGVANEISLWLNDREALAEATGGKTPGEVLQRIDLPVDELEDMAPNITKRIETGPLTPDGAQPQWQYLVVDSFVPKDAYIGELKGRIGRKADYFSDPSNRWDLLRHPEPFVFFPPHLPIYIDMREEGNILRYTRRSCNPNIGMKMLTQGPESGYHFCFIAIEDIHPDDELTVGWEIGPDIYKHLEAAMSNGAIRKEGFKKIEPWIACVLSNFGGCACDASRGHNCLLEHARRANPNHTDSVPPQKKGRRKKNAQVSPLSTGHATNSRAGSEAFIREGPDDEAMDSRSTSGSHSKPSSRDITPATHFSLSLENGDLKMSDRERRKLQQQERLFEQLEYDEQNKGKRKRHSAGSALNTPSLATSVRLFSRPSLFETDILNQKQLGHSELSPSIRNPREHANGVARKTSGNSTRTNGRTALKPKPLYVDSCTQTQDDKAGSTAPASAAPVKREMRPIMSFKRKLLQQAQEDRLQRERMRSASVKVEARSPALKDLCSGLPSPAPQPIPSVETAAMDIATDPAMSPSVKEQTPGPSADVEMKDADAATSPKPSEPQVEEMSDVPNGELSTAASHPPLQPPPPPWPTTSTAAGPDEQIKTPVDQLQNPEDLHIPIPPPDLSNAVLPTNSVVTPGSVSSVLAGSAIAQSPVSTATALSPFSPSVTNAVTPGPIRKKLSLSDYTSRRAKLAQTHSTGSN</sequence>
<dbReference type="PANTHER" id="PTHR46462:SF3">
    <property type="entry name" value="UPSET, ISOFORM A"/>
    <property type="match status" value="1"/>
</dbReference>
<dbReference type="SUPFAM" id="SSF57903">
    <property type="entry name" value="FYVE/PHD zinc finger"/>
    <property type="match status" value="1"/>
</dbReference>
<dbReference type="Gene3D" id="3.30.40.10">
    <property type="entry name" value="Zinc/RING finger domain, C3HC4 (zinc finger)"/>
    <property type="match status" value="1"/>
</dbReference>
<dbReference type="InterPro" id="IPR001214">
    <property type="entry name" value="SET_dom"/>
</dbReference>
<feature type="compositionally biased region" description="Pro residues" evidence="2">
    <location>
        <begin position="819"/>
        <end position="828"/>
    </location>
</feature>
<name>A0A6A5Z1W8_9PLEO</name>
<accession>A0A6A5Z1W8</accession>
<dbReference type="OrthoDB" id="1928087at2759"/>
<dbReference type="AlphaFoldDB" id="A0A6A5Z1W8"/>
<dbReference type="Pfam" id="PF00856">
    <property type="entry name" value="SET"/>
    <property type="match status" value="1"/>
</dbReference>
<evidence type="ECO:0000256" key="1">
    <source>
        <dbReference type="ARBA" id="ARBA00022853"/>
    </source>
</evidence>
<evidence type="ECO:0000259" key="3">
    <source>
        <dbReference type="PROSITE" id="PS50280"/>
    </source>
</evidence>
<dbReference type="Proteomes" id="UP000799770">
    <property type="component" value="Unassembled WGS sequence"/>
</dbReference>
<reference evidence="4" key="1">
    <citation type="journal article" date="2020" name="Stud. Mycol.">
        <title>101 Dothideomycetes genomes: a test case for predicting lifestyles and emergence of pathogens.</title>
        <authorList>
            <person name="Haridas S."/>
            <person name="Albert R."/>
            <person name="Binder M."/>
            <person name="Bloem J."/>
            <person name="Labutti K."/>
            <person name="Salamov A."/>
            <person name="Andreopoulos B."/>
            <person name="Baker S."/>
            <person name="Barry K."/>
            <person name="Bills G."/>
            <person name="Bluhm B."/>
            <person name="Cannon C."/>
            <person name="Castanera R."/>
            <person name="Culley D."/>
            <person name="Daum C."/>
            <person name="Ezra D."/>
            <person name="Gonzalez J."/>
            <person name="Henrissat B."/>
            <person name="Kuo A."/>
            <person name="Liang C."/>
            <person name="Lipzen A."/>
            <person name="Lutzoni F."/>
            <person name="Magnuson J."/>
            <person name="Mondo S."/>
            <person name="Nolan M."/>
            <person name="Ohm R."/>
            <person name="Pangilinan J."/>
            <person name="Park H.-J."/>
            <person name="Ramirez L."/>
            <person name="Alfaro M."/>
            <person name="Sun H."/>
            <person name="Tritt A."/>
            <person name="Yoshinaga Y."/>
            <person name="Zwiers L.-H."/>
            <person name="Turgeon B."/>
            <person name="Goodwin S."/>
            <person name="Spatafora J."/>
            <person name="Crous P."/>
            <person name="Grigoriev I."/>
        </authorList>
    </citation>
    <scope>NUCLEOTIDE SEQUENCE</scope>
    <source>
        <strain evidence="4">CBS 627.86</strain>
    </source>
</reference>
<dbReference type="PANTHER" id="PTHR46462">
    <property type="entry name" value="UPSET, ISOFORM A"/>
    <property type="match status" value="1"/>
</dbReference>
<dbReference type="EMBL" id="ML977328">
    <property type="protein sequence ID" value="KAF2113459.1"/>
    <property type="molecule type" value="Genomic_DNA"/>
</dbReference>
<feature type="compositionally biased region" description="Polar residues" evidence="2">
    <location>
        <begin position="500"/>
        <end position="515"/>
    </location>
</feature>
<feature type="domain" description="SET" evidence="3">
    <location>
        <begin position="296"/>
        <end position="422"/>
    </location>
</feature>
<feature type="region of interest" description="Disordered" evidence="2">
    <location>
        <begin position="633"/>
        <end position="666"/>
    </location>
</feature>
<dbReference type="InterPro" id="IPR046341">
    <property type="entry name" value="SET_dom_sf"/>
</dbReference>
<feature type="region of interest" description="Disordered" evidence="2">
    <location>
        <begin position="740"/>
        <end position="868"/>
    </location>
</feature>
<dbReference type="GO" id="GO:0006355">
    <property type="term" value="P:regulation of DNA-templated transcription"/>
    <property type="evidence" value="ECO:0007669"/>
    <property type="project" value="TreeGrafter"/>
</dbReference>
<dbReference type="InterPro" id="IPR013083">
    <property type="entry name" value="Znf_RING/FYVE/PHD"/>
</dbReference>
<feature type="non-terminal residue" evidence="4">
    <location>
        <position position="939"/>
    </location>
</feature>
<feature type="compositionally biased region" description="Basic and acidic residues" evidence="2">
    <location>
        <begin position="560"/>
        <end position="580"/>
    </location>
</feature>
<dbReference type="GO" id="GO:0006325">
    <property type="term" value="P:chromatin organization"/>
    <property type="evidence" value="ECO:0007669"/>
    <property type="project" value="UniProtKB-KW"/>
</dbReference>
<feature type="region of interest" description="Disordered" evidence="2">
    <location>
        <begin position="480"/>
        <end position="602"/>
    </location>
</feature>
<dbReference type="GO" id="GO:0070210">
    <property type="term" value="C:Rpd3L-Expanded complex"/>
    <property type="evidence" value="ECO:0007669"/>
    <property type="project" value="TreeGrafter"/>
</dbReference>
<evidence type="ECO:0000256" key="2">
    <source>
        <dbReference type="SAM" id="MobiDB-lite"/>
    </source>
</evidence>
<dbReference type="SUPFAM" id="SSF82199">
    <property type="entry name" value="SET domain"/>
    <property type="match status" value="1"/>
</dbReference>
<evidence type="ECO:0000313" key="4">
    <source>
        <dbReference type="EMBL" id="KAF2113459.1"/>
    </source>
</evidence>
<feature type="compositionally biased region" description="Basic residues" evidence="2">
    <location>
        <begin position="120"/>
        <end position="133"/>
    </location>
</feature>
<feature type="compositionally biased region" description="Polar residues" evidence="2">
    <location>
        <begin position="532"/>
        <end position="541"/>
    </location>
</feature>
<keyword evidence="1" id="KW-0156">Chromatin regulator</keyword>
<feature type="region of interest" description="Disordered" evidence="2">
    <location>
        <begin position="919"/>
        <end position="939"/>
    </location>
</feature>
<organism evidence="4 5">
    <name type="scientific">Lophiotrema nucula</name>
    <dbReference type="NCBI Taxonomy" id="690887"/>
    <lineage>
        <taxon>Eukaryota</taxon>
        <taxon>Fungi</taxon>
        <taxon>Dikarya</taxon>
        <taxon>Ascomycota</taxon>
        <taxon>Pezizomycotina</taxon>
        <taxon>Dothideomycetes</taxon>
        <taxon>Pleosporomycetidae</taxon>
        <taxon>Pleosporales</taxon>
        <taxon>Lophiotremataceae</taxon>
        <taxon>Lophiotrema</taxon>
    </lineage>
</organism>
<gene>
    <name evidence="4" type="ORF">BDV96DRAFT_478010</name>
</gene>